<dbReference type="Pfam" id="PF13193">
    <property type="entry name" value="AMP-binding_C"/>
    <property type="match status" value="1"/>
</dbReference>
<feature type="region of interest" description="Disordered" evidence="3">
    <location>
        <begin position="1"/>
        <end position="50"/>
    </location>
</feature>
<feature type="domain" description="AMP-dependent synthetase/ligase" evidence="4">
    <location>
        <begin position="59"/>
        <end position="414"/>
    </location>
</feature>
<feature type="compositionally biased region" description="Polar residues" evidence="3">
    <location>
        <begin position="29"/>
        <end position="40"/>
    </location>
</feature>
<evidence type="ECO:0000256" key="2">
    <source>
        <dbReference type="ARBA" id="ARBA00022598"/>
    </source>
</evidence>
<dbReference type="PANTHER" id="PTHR24096:SF149">
    <property type="entry name" value="AMP-BINDING DOMAIN-CONTAINING PROTEIN-RELATED"/>
    <property type="match status" value="1"/>
</dbReference>
<evidence type="ECO:0000259" key="5">
    <source>
        <dbReference type="Pfam" id="PF13193"/>
    </source>
</evidence>
<dbReference type="InterPro" id="IPR045851">
    <property type="entry name" value="AMP-bd_C_sf"/>
</dbReference>
<sequence length="549" mass="58781">MLAAPAGRRRGEPGRCRRVTGASAGSRVPISSRSPDSTARTGGRSVLTADDRPLPSRLRRVVSAVPEATALTFEDRCYPWAFLRRAVEDLDRLLTEAGTPGAQRIGVVLRNRPGQLAALVAVIATGRQVVTLSPFHGDLALAEDIAATAPHVLVADAEDWARAGFSDAAAAVAALPVETGEDDVPLRVREADWPVVPGEPAGDDVAVLMQTSGTTGRPKRVELTYHKLTAAFEASGTPVAATEVRLRDHPAILWTSLVHIGGLYFAIANVAAGLQTALLERFDVAEWAALVRRTRPRRIRLAPAALRMVLHSDLPSDTLDGVEQVSSGTAALDPDDADRFTARFGIPVLSVYGATEFAGAIAGWDLALHQRWWSAKRGSVGRPFPGIELRIVDPGTGEPVPTGEVGALEAKGDQLPGHDWVRTTDLASLDADGFLHIHGRVDEAINRGGFKVVPSELEDVVRGHPAVLDASVVGIPDERLGEVPVVAVLVRDGIAPPDAAEVREWLAQRVARYQLPVEIRFVDELPRTPSLKVSRPDVRAMFTRADSAR</sequence>
<dbReference type="Gene3D" id="3.40.50.12780">
    <property type="entry name" value="N-terminal domain of ligase-like"/>
    <property type="match status" value="1"/>
</dbReference>
<reference evidence="6" key="1">
    <citation type="submission" date="2020-10" db="EMBL/GenBank/DDBJ databases">
        <title>Diversity and distribution of actinomycetes associated with coral in the coast of Hainan.</title>
        <authorList>
            <person name="Li F."/>
        </authorList>
    </citation>
    <scope>NUCLEOTIDE SEQUENCE</scope>
    <source>
        <strain evidence="6">HNM0983</strain>
    </source>
</reference>
<dbReference type="Gene3D" id="3.30.300.30">
    <property type="match status" value="1"/>
</dbReference>
<dbReference type="InterPro" id="IPR000873">
    <property type="entry name" value="AMP-dep_synth/lig_dom"/>
</dbReference>
<comment type="similarity">
    <text evidence="1">Belongs to the ATP-dependent AMP-binding enzyme family.</text>
</comment>
<gene>
    <name evidence="6" type="ORF">IQ251_02390</name>
</gene>
<dbReference type="PANTHER" id="PTHR24096">
    <property type="entry name" value="LONG-CHAIN-FATTY-ACID--COA LIGASE"/>
    <property type="match status" value="1"/>
</dbReference>
<dbReference type="InterPro" id="IPR025110">
    <property type="entry name" value="AMP-bd_C"/>
</dbReference>
<feature type="domain" description="AMP-binding enzyme C-terminal" evidence="5">
    <location>
        <begin position="456"/>
        <end position="532"/>
    </location>
</feature>
<dbReference type="SUPFAM" id="SSF56801">
    <property type="entry name" value="Acetyl-CoA synthetase-like"/>
    <property type="match status" value="1"/>
</dbReference>
<keyword evidence="2" id="KW-0436">Ligase</keyword>
<protein>
    <submittedName>
        <fullName evidence="6">AMP-binding protein</fullName>
    </submittedName>
</protein>
<accession>A0A929B8A9</accession>
<proteinExistence type="inferred from homology"/>
<dbReference type="EMBL" id="JADEYC010000004">
    <property type="protein sequence ID" value="MBE9373286.1"/>
    <property type="molecule type" value="Genomic_DNA"/>
</dbReference>
<keyword evidence="7" id="KW-1185">Reference proteome</keyword>
<evidence type="ECO:0000259" key="4">
    <source>
        <dbReference type="Pfam" id="PF00501"/>
    </source>
</evidence>
<organism evidence="6 7">
    <name type="scientific">Saccharopolyspora montiporae</name>
    <dbReference type="NCBI Taxonomy" id="2781240"/>
    <lineage>
        <taxon>Bacteria</taxon>
        <taxon>Bacillati</taxon>
        <taxon>Actinomycetota</taxon>
        <taxon>Actinomycetes</taxon>
        <taxon>Pseudonocardiales</taxon>
        <taxon>Pseudonocardiaceae</taxon>
        <taxon>Saccharopolyspora</taxon>
    </lineage>
</organism>
<dbReference type="Proteomes" id="UP000598360">
    <property type="component" value="Unassembled WGS sequence"/>
</dbReference>
<dbReference type="InterPro" id="IPR020845">
    <property type="entry name" value="AMP-binding_CS"/>
</dbReference>
<evidence type="ECO:0000313" key="7">
    <source>
        <dbReference type="Proteomes" id="UP000598360"/>
    </source>
</evidence>
<dbReference type="InterPro" id="IPR042099">
    <property type="entry name" value="ANL_N_sf"/>
</dbReference>
<evidence type="ECO:0000313" key="6">
    <source>
        <dbReference type="EMBL" id="MBE9373286.1"/>
    </source>
</evidence>
<dbReference type="AlphaFoldDB" id="A0A929B8A9"/>
<evidence type="ECO:0000256" key="3">
    <source>
        <dbReference type="SAM" id="MobiDB-lite"/>
    </source>
</evidence>
<dbReference type="Pfam" id="PF00501">
    <property type="entry name" value="AMP-binding"/>
    <property type="match status" value="1"/>
</dbReference>
<comment type="caution">
    <text evidence="6">The sequence shown here is derived from an EMBL/GenBank/DDBJ whole genome shotgun (WGS) entry which is preliminary data.</text>
</comment>
<dbReference type="PROSITE" id="PS00455">
    <property type="entry name" value="AMP_BINDING"/>
    <property type="match status" value="1"/>
</dbReference>
<evidence type="ECO:0000256" key="1">
    <source>
        <dbReference type="ARBA" id="ARBA00006432"/>
    </source>
</evidence>
<name>A0A929B8A9_9PSEU</name>
<dbReference type="GO" id="GO:0016405">
    <property type="term" value="F:CoA-ligase activity"/>
    <property type="evidence" value="ECO:0007669"/>
    <property type="project" value="TreeGrafter"/>
</dbReference>